<keyword evidence="2" id="KW-1185">Reference proteome</keyword>
<dbReference type="Proteomes" id="UP001054945">
    <property type="component" value="Unassembled WGS sequence"/>
</dbReference>
<evidence type="ECO:0000313" key="2">
    <source>
        <dbReference type="Proteomes" id="UP001054945"/>
    </source>
</evidence>
<sequence length="72" mass="8325">MIMPSWVSDPPRLLRPRFRVPRFRSMPVTSGRILYEQGLFKSNLRSGFVVTCSGNSVQALEKPILNQKEQLY</sequence>
<evidence type="ECO:0000313" key="1">
    <source>
        <dbReference type="EMBL" id="GIY63274.1"/>
    </source>
</evidence>
<name>A0AAV4V0Q0_CAEEX</name>
<proteinExistence type="predicted"/>
<organism evidence="1 2">
    <name type="scientific">Caerostris extrusa</name>
    <name type="common">Bark spider</name>
    <name type="synonym">Caerostris bankana</name>
    <dbReference type="NCBI Taxonomy" id="172846"/>
    <lineage>
        <taxon>Eukaryota</taxon>
        <taxon>Metazoa</taxon>
        <taxon>Ecdysozoa</taxon>
        <taxon>Arthropoda</taxon>
        <taxon>Chelicerata</taxon>
        <taxon>Arachnida</taxon>
        <taxon>Araneae</taxon>
        <taxon>Araneomorphae</taxon>
        <taxon>Entelegynae</taxon>
        <taxon>Araneoidea</taxon>
        <taxon>Araneidae</taxon>
        <taxon>Caerostris</taxon>
    </lineage>
</organism>
<dbReference type="AlphaFoldDB" id="A0AAV4V0Q0"/>
<dbReference type="EMBL" id="BPLR01013725">
    <property type="protein sequence ID" value="GIY63274.1"/>
    <property type="molecule type" value="Genomic_DNA"/>
</dbReference>
<comment type="caution">
    <text evidence="1">The sequence shown here is derived from an EMBL/GenBank/DDBJ whole genome shotgun (WGS) entry which is preliminary data.</text>
</comment>
<reference evidence="1 2" key="1">
    <citation type="submission" date="2021-06" db="EMBL/GenBank/DDBJ databases">
        <title>Caerostris extrusa draft genome.</title>
        <authorList>
            <person name="Kono N."/>
            <person name="Arakawa K."/>
        </authorList>
    </citation>
    <scope>NUCLEOTIDE SEQUENCE [LARGE SCALE GENOMIC DNA]</scope>
</reference>
<gene>
    <name evidence="1" type="ORF">CEXT_391721</name>
</gene>
<accession>A0AAV4V0Q0</accession>
<protein>
    <submittedName>
        <fullName evidence="1">Uncharacterized protein</fullName>
    </submittedName>
</protein>